<organism evidence="1 2">
    <name type="scientific">Trifolium pratense</name>
    <name type="common">Red clover</name>
    <dbReference type="NCBI Taxonomy" id="57577"/>
    <lineage>
        <taxon>Eukaryota</taxon>
        <taxon>Viridiplantae</taxon>
        <taxon>Streptophyta</taxon>
        <taxon>Embryophyta</taxon>
        <taxon>Tracheophyta</taxon>
        <taxon>Spermatophyta</taxon>
        <taxon>Magnoliopsida</taxon>
        <taxon>eudicotyledons</taxon>
        <taxon>Gunneridae</taxon>
        <taxon>Pentapetalae</taxon>
        <taxon>rosids</taxon>
        <taxon>fabids</taxon>
        <taxon>Fabales</taxon>
        <taxon>Fabaceae</taxon>
        <taxon>Papilionoideae</taxon>
        <taxon>50 kb inversion clade</taxon>
        <taxon>NPAAA clade</taxon>
        <taxon>Hologalegina</taxon>
        <taxon>IRL clade</taxon>
        <taxon>Trifolieae</taxon>
        <taxon>Trifolium</taxon>
    </lineage>
</organism>
<dbReference type="AlphaFoldDB" id="A0A2K3L917"/>
<dbReference type="PANTHER" id="PTHR43808:SF3">
    <property type="entry name" value="ACETYLORNITHINE DEACETYLASE"/>
    <property type="match status" value="1"/>
</dbReference>
<sequence length="147" mass="16566">MYYFRRCQVNSILQKLQEYIDDINDNIQKLETRGPVSKYVLSDENLRGSLTLTFDEVSSGVACDLNSRGFHVLCKATEEVVGNVKPFSVAGSLPLIRELQDEGFDVQACGYGLMETYHAKNEYCLFTDMSQGYRVLASIVAQLEDSE</sequence>
<gene>
    <name evidence="1" type="ORF">L195_g030959</name>
</gene>
<dbReference type="SUPFAM" id="SSF53187">
    <property type="entry name" value="Zn-dependent exopeptidases"/>
    <property type="match status" value="1"/>
</dbReference>
<protein>
    <submittedName>
        <fullName evidence="1">N-acetylornithine deacetylase-like protein</fullName>
    </submittedName>
</protein>
<comment type="caution">
    <text evidence="1">The sequence shown here is derived from an EMBL/GenBank/DDBJ whole genome shotgun (WGS) entry which is preliminary data.</text>
</comment>
<name>A0A2K3L917_TRIPR</name>
<accession>A0A2K3L917</accession>
<evidence type="ECO:0000313" key="2">
    <source>
        <dbReference type="Proteomes" id="UP000236291"/>
    </source>
</evidence>
<dbReference type="EMBL" id="ASHM01028422">
    <property type="protein sequence ID" value="PNX75028.1"/>
    <property type="molecule type" value="Genomic_DNA"/>
</dbReference>
<dbReference type="STRING" id="57577.A0A2K3L917"/>
<proteinExistence type="predicted"/>
<evidence type="ECO:0000313" key="1">
    <source>
        <dbReference type="EMBL" id="PNX75028.1"/>
    </source>
</evidence>
<dbReference type="Proteomes" id="UP000236291">
    <property type="component" value="Unassembled WGS sequence"/>
</dbReference>
<dbReference type="PANTHER" id="PTHR43808">
    <property type="entry name" value="ACETYLORNITHINE DEACETYLASE"/>
    <property type="match status" value="1"/>
</dbReference>
<reference evidence="1 2" key="2">
    <citation type="journal article" date="2017" name="Front. Plant Sci.">
        <title>Gene Classification and Mining of Molecular Markers Useful in Red Clover (Trifolium pratense) Breeding.</title>
        <authorList>
            <person name="Istvanek J."/>
            <person name="Dluhosova J."/>
            <person name="Dluhos P."/>
            <person name="Patkova L."/>
            <person name="Nedelnik J."/>
            <person name="Repkova J."/>
        </authorList>
    </citation>
    <scope>NUCLEOTIDE SEQUENCE [LARGE SCALE GENOMIC DNA]</scope>
    <source>
        <strain evidence="2">cv. Tatra</strain>
        <tissue evidence="1">Young leaves</tissue>
    </source>
</reference>
<dbReference type="InterPro" id="IPR050072">
    <property type="entry name" value="Peptidase_M20A"/>
</dbReference>
<reference evidence="1 2" key="1">
    <citation type="journal article" date="2014" name="Am. J. Bot.">
        <title>Genome assembly and annotation for red clover (Trifolium pratense; Fabaceae).</title>
        <authorList>
            <person name="Istvanek J."/>
            <person name="Jaros M."/>
            <person name="Krenek A."/>
            <person name="Repkova J."/>
        </authorList>
    </citation>
    <scope>NUCLEOTIDE SEQUENCE [LARGE SCALE GENOMIC DNA]</scope>
    <source>
        <strain evidence="2">cv. Tatra</strain>
        <tissue evidence="1">Young leaves</tissue>
    </source>
</reference>